<reference evidence="2" key="2">
    <citation type="submission" date="2025-09" db="UniProtKB">
        <authorList>
            <consortium name="Ensembl"/>
        </authorList>
    </citation>
    <scope>IDENTIFICATION</scope>
</reference>
<proteinExistence type="predicted"/>
<dbReference type="GeneTree" id="ENSGT00960000192514"/>
<name>A0A7M4FGC0_CROPO</name>
<evidence type="ECO:0000256" key="1">
    <source>
        <dbReference type="SAM" id="Phobius"/>
    </source>
</evidence>
<keyword evidence="3" id="KW-1185">Reference proteome</keyword>
<feature type="transmembrane region" description="Helical" evidence="1">
    <location>
        <begin position="48"/>
        <end position="73"/>
    </location>
</feature>
<accession>A0A7M4FGC0</accession>
<organism evidence="2 3">
    <name type="scientific">Crocodylus porosus</name>
    <name type="common">Saltwater crocodile</name>
    <name type="synonym">Estuarine crocodile</name>
    <dbReference type="NCBI Taxonomy" id="8502"/>
    <lineage>
        <taxon>Eukaryota</taxon>
        <taxon>Metazoa</taxon>
        <taxon>Chordata</taxon>
        <taxon>Craniata</taxon>
        <taxon>Vertebrata</taxon>
        <taxon>Euteleostomi</taxon>
        <taxon>Archelosauria</taxon>
        <taxon>Archosauria</taxon>
        <taxon>Crocodylia</taxon>
        <taxon>Longirostres</taxon>
        <taxon>Crocodylidae</taxon>
        <taxon>Crocodylus</taxon>
    </lineage>
</organism>
<keyword evidence="1" id="KW-0812">Transmembrane</keyword>
<dbReference type="AlphaFoldDB" id="A0A7M4FGC0"/>
<keyword evidence="1" id="KW-0472">Membrane</keyword>
<dbReference type="Proteomes" id="UP000594220">
    <property type="component" value="Unplaced"/>
</dbReference>
<keyword evidence="1" id="KW-1133">Transmembrane helix</keyword>
<reference evidence="2" key="1">
    <citation type="submission" date="2025-08" db="UniProtKB">
        <authorList>
            <consortium name="Ensembl"/>
        </authorList>
    </citation>
    <scope>IDENTIFICATION</scope>
</reference>
<dbReference type="Ensembl" id="ENSCPRT00005028879.1">
    <property type="protein sequence ID" value="ENSCPRP00005024733.1"/>
    <property type="gene ID" value="ENSCPRG00005017187.1"/>
</dbReference>
<evidence type="ECO:0000313" key="2">
    <source>
        <dbReference type="Ensembl" id="ENSCPRP00005024733.1"/>
    </source>
</evidence>
<sequence>MADGARRPRAVGLALLERLRQGRPSKVTRLGRTSSSWLRQLFRVGEDWYFLFALGVIMAMISFVMDFTVTTLLNGNYRWGESRLC</sequence>
<evidence type="ECO:0000313" key="3">
    <source>
        <dbReference type="Proteomes" id="UP000594220"/>
    </source>
</evidence>
<protein>
    <submittedName>
        <fullName evidence="2">Uncharacterized protein</fullName>
    </submittedName>
</protein>